<name>A0ACD3A4U2_9AGAR</name>
<proteinExistence type="predicted"/>
<gene>
    <name evidence="1" type="ORF">BDN72DRAFT_530818</name>
</gene>
<evidence type="ECO:0000313" key="1">
    <source>
        <dbReference type="EMBL" id="TFK60389.1"/>
    </source>
</evidence>
<evidence type="ECO:0000313" key="2">
    <source>
        <dbReference type="Proteomes" id="UP000308600"/>
    </source>
</evidence>
<accession>A0ACD3A4U2</accession>
<dbReference type="EMBL" id="ML208783">
    <property type="protein sequence ID" value="TFK60389.1"/>
    <property type="molecule type" value="Genomic_DNA"/>
</dbReference>
<keyword evidence="2" id="KW-1185">Reference proteome</keyword>
<organism evidence="1 2">
    <name type="scientific">Pluteus cervinus</name>
    <dbReference type="NCBI Taxonomy" id="181527"/>
    <lineage>
        <taxon>Eukaryota</taxon>
        <taxon>Fungi</taxon>
        <taxon>Dikarya</taxon>
        <taxon>Basidiomycota</taxon>
        <taxon>Agaricomycotina</taxon>
        <taxon>Agaricomycetes</taxon>
        <taxon>Agaricomycetidae</taxon>
        <taxon>Agaricales</taxon>
        <taxon>Pluteineae</taxon>
        <taxon>Pluteaceae</taxon>
        <taxon>Pluteus</taxon>
    </lineage>
</organism>
<sequence length="383" mass="44368">MKRALEQMPRLKSFSWGYRRETLIPLGPPGPNDRHFPPVIFDVLQHLGSVEHFRLNIYDSFKFNEPVEQCGLWKMAQLRSLLVTGRHDYWPSTLRSNAAILVNWLNSLSSLELLHLPPGMLEEHHAALFFPNLRRLKLSTSDFPRDISGKILDFLGRHQAIEELVWDSRMFPPTHFNHPPDFLPNLRRFDGQYPFLLALISQTEINLLPPRKFESLALGWYPDADHINKLCTSSGIDHQALRFLSLSVHQTIRDVHDLATAFPMIEELSLPSVDRGEASPVGEFLSGLELLKNLKALYRDVIWCDLGIRKGGSDLDLHDPDLQLIVDERIQTFARRCPNLIQVTHPKVYDWFIEIGRDNGEVLTRILPVPRRSRFEIQYYGFW</sequence>
<protein>
    <submittedName>
        <fullName evidence="1">Uncharacterized protein</fullName>
    </submittedName>
</protein>
<dbReference type="Proteomes" id="UP000308600">
    <property type="component" value="Unassembled WGS sequence"/>
</dbReference>
<reference evidence="1 2" key="1">
    <citation type="journal article" date="2019" name="Nat. Ecol. Evol.">
        <title>Megaphylogeny resolves global patterns of mushroom evolution.</title>
        <authorList>
            <person name="Varga T."/>
            <person name="Krizsan K."/>
            <person name="Foldi C."/>
            <person name="Dima B."/>
            <person name="Sanchez-Garcia M."/>
            <person name="Sanchez-Ramirez S."/>
            <person name="Szollosi G.J."/>
            <person name="Szarkandi J.G."/>
            <person name="Papp V."/>
            <person name="Albert L."/>
            <person name="Andreopoulos W."/>
            <person name="Angelini C."/>
            <person name="Antonin V."/>
            <person name="Barry K.W."/>
            <person name="Bougher N.L."/>
            <person name="Buchanan P."/>
            <person name="Buyck B."/>
            <person name="Bense V."/>
            <person name="Catcheside P."/>
            <person name="Chovatia M."/>
            <person name="Cooper J."/>
            <person name="Damon W."/>
            <person name="Desjardin D."/>
            <person name="Finy P."/>
            <person name="Geml J."/>
            <person name="Haridas S."/>
            <person name="Hughes K."/>
            <person name="Justo A."/>
            <person name="Karasinski D."/>
            <person name="Kautmanova I."/>
            <person name="Kiss B."/>
            <person name="Kocsube S."/>
            <person name="Kotiranta H."/>
            <person name="LaButti K.M."/>
            <person name="Lechner B.E."/>
            <person name="Liimatainen K."/>
            <person name="Lipzen A."/>
            <person name="Lukacs Z."/>
            <person name="Mihaltcheva S."/>
            <person name="Morgado L.N."/>
            <person name="Niskanen T."/>
            <person name="Noordeloos M.E."/>
            <person name="Ohm R.A."/>
            <person name="Ortiz-Santana B."/>
            <person name="Ovrebo C."/>
            <person name="Racz N."/>
            <person name="Riley R."/>
            <person name="Savchenko A."/>
            <person name="Shiryaev A."/>
            <person name="Soop K."/>
            <person name="Spirin V."/>
            <person name="Szebenyi C."/>
            <person name="Tomsovsky M."/>
            <person name="Tulloss R.E."/>
            <person name="Uehling J."/>
            <person name="Grigoriev I.V."/>
            <person name="Vagvolgyi C."/>
            <person name="Papp T."/>
            <person name="Martin F.M."/>
            <person name="Miettinen O."/>
            <person name="Hibbett D.S."/>
            <person name="Nagy L.G."/>
        </authorList>
    </citation>
    <scope>NUCLEOTIDE SEQUENCE [LARGE SCALE GENOMIC DNA]</scope>
    <source>
        <strain evidence="1 2">NL-1719</strain>
    </source>
</reference>